<evidence type="ECO:0000259" key="2">
    <source>
        <dbReference type="Pfam" id="PF18962"/>
    </source>
</evidence>
<gene>
    <name evidence="3" type="ORF">C8P64_3236</name>
</gene>
<feature type="domain" description="Secretion system C-terminal sorting" evidence="2">
    <location>
        <begin position="343"/>
        <end position="421"/>
    </location>
</feature>
<dbReference type="RefSeq" id="WP_146167235.1">
    <property type="nucleotide sequence ID" value="NZ_QBKQ01000005.1"/>
</dbReference>
<evidence type="ECO:0000256" key="1">
    <source>
        <dbReference type="ARBA" id="ARBA00022729"/>
    </source>
</evidence>
<sequence>DDAATNIDTCENPGEGYATQAGDCNDNDLSINPGATEVCDGIDNDCDSLIDDDDPDVTGQSTWYADADGDGFGDPNTTLESCGQPEGYVADNTDCNDDWNNGGAAINPGATEICDGIDNNCDGQIDEGVSTTTYYVDNDGDGYGVDDAATNIDTCENPGAGYATQAGDCDDTNNSIYPGAVEIADDGIDQDCDGKDLVTGDNFTGCTTGFWKNTDTWCNSYSKTDNFFTVFNIGIDDYHNLKKSGNLNLQEALEIKGGGFSKLARQATTALLNACNNEINYAYSLTYIIESVQEVFASGSKFDANRLGNLFEEANKAGCPLDNSNMMPSNSKYLEIDYSQLTIYPNPLEPEGVWLEFSAREINEDFEIRVYDLYGRQLTQTSISVSKEGGSYFWPLDHSGWEQGIYILRATSNSQEFRRKLMK</sequence>
<evidence type="ECO:0000313" key="4">
    <source>
        <dbReference type="Proteomes" id="UP000244174"/>
    </source>
</evidence>
<dbReference type="AlphaFoldDB" id="A0A2T6ACA4"/>
<dbReference type="InterPro" id="IPR021655">
    <property type="entry name" value="Put_metal-bd"/>
</dbReference>
<dbReference type="EMBL" id="QBKQ01000005">
    <property type="protein sequence ID" value="PTX41436.1"/>
    <property type="molecule type" value="Genomic_DNA"/>
</dbReference>
<dbReference type="Pfam" id="PF18962">
    <property type="entry name" value="Por_Secre_tail"/>
    <property type="match status" value="1"/>
</dbReference>
<keyword evidence="4" id="KW-1185">Reference proteome</keyword>
<accession>A0A2T6ACA4</accession>
<proteinExistence type="predicted"/>
<protein>
    <submittedName>
        <fullName evidence="3">Putative secreted protein (Por secretion system target)</fullName>
    </submittedName>
</protein>
<dbReference type="NCBIfam" id="TIGR04183">
    <property type="entry name" value="Por_Secre_tail"/>
    <property type="match status" value="1"/>
</dbReference>
<dbReference type="Proteomes" id="UP000244174">
    <property type="component" value="Unassembled WGS sequence"/>
</dbReference>
<organism evidence="3 4">
    <name type="scientific">Christiangramia gaetbulicola</name>
    <dbReference type="NCBI Taxonomy" id="703340"/>
    <lineage>
        <taxon>Bacteria</taxon>
        <taxon>Pseudomonadati</taxon>
        <taxon>Bacteroidota</taxon>
        <taxon>Flavobacteriia</taxon>
        <taxon>Flavobacteriales</taxon>
        <taxon>Flavobacteriaceae</taxon>
        <taxon>Christiangramia</taxon>
    </lineage>
</organism>
<dbReference type="OrthoDB" id="2972467at2"/>
<reference evidence="3 4" key="1">
    <citation type="submission" date="2018-04" db="EMBL/GenBank/DDBJ databases">
        <title>Genomic Encyclopedia of Archaeal and Bacterial Type Strains, Phase II (KMG-II): from individual species to whole genera.</title>
        <authorList>
            <person name="Goeker M."/>
        </authorList>
    </citation>
    <scope>NUCLEOTIDE SEQUENCE [LARGE SCALE GENOMIC DNA]</scope>
    <source>
        <strain evidence="3 4">DSM 23082</strain>
    </source>
</reference>
<evidence type="ECO:0000313" key="3">
    <source>
        <dbReference type="EMBL" id="PTX41436.1"/>
    </source>
</evidence>
<dbReference type="InterPro" id="IPR026444">
    <property type="entry name" value="Secre_tail"/>
</dbReference>
<name>A0A2T6ACA4_9FLAO</name>
<keyword evidence="1" id="KW-0732">Signal</keyword>
<dbReference type="Pfam" id="PF11617">
    <property type="entry name" value="Cu-binding_MopE"/>
    <property type="match status" value="3"/>
</dbReference>
<comment type="caution">
    <text evidence="3">The sequence shown here is derived from an EMBL/GenBank/DDBJ whole genome shotgun (WGS) entry which is preliminary data.</text>
</comment>
<feature type="non-terminal residue" evidence="3">
    <location>
        <position position="1"/>
    </location>
</feature>